<protein>
    <submittedName>
        <fullName evidence="2">Uncharacterized protein</fullName>
    </submittedName>
</protein>
<keyword evidence="3" id="KW-1185">Reference proteome</keyword>
<evidence type="ECO:0000313" key="2">
    <source>
        <dbReference type="EMBL" id="KAJ9612341.1"/>
    </source>
</evidence>
<feature type="region of interest" description="Disordered" evidence="1">
    <location>
        <begin position="211"/>
        <end position="257"/>
    </location>
</feature>
<dbReference type="EMBL" id="JAPDRK010000005">
    <property type="protein sequence ID" value="KAJ9612341.1"/>
    <property type="molecule type" value="Genomic_DNA"/>
</dbReference>
<sequence>MQDVIEEAIQRLYWACRDGRGFPGVVPNEDSGRVSTDAILRGLGLSPPSVDNARPSGSGSDSVMDTQPQLFVPRSYHLPDVQRQTPSLSRSMTTSSEIGRRGQSSSAMELDEEDDDMAGGLPDGLAKNLPDGLGPELQEGVEANIDPAMMQGESRGYATGSMYPEGEMGFGDGQQLGAHAQYMLTQPSNQFQIPSLSQQRLQSAVQSLGTSEQEVWQGRYDDTADGRLPWPGSLSSMSSKERANARGGSGVPAGRKQ</sequence>
<feature type="region of interest" description="Disordered" evidence="1">
    <location>
        <begin position="152"/>
        <end position="172"/>
    </location>
</feature>
<dbReference type="Proteomes" id="UP001172673">
    <property type="component" value="Unassembled WGS sequence"/>
</dbReference>
<feature type="region of interest" description="Disordered" evidence="1">
    <location>
        <begin position="43"/>
        <end position="138"/>
    </location>
</feature>
<gene>
    <name evidence="2" type="ORF">H2200_003938</name>
</gene>
<comment type="caution">
    <text evidence="2">The sequence shown here is derived from an EMBL/GenBank/DDBJ whole genome shotgun (WGS) entry which is preliminary data.</text>
</comment>
<organism evidence="2 3">
    <name type="scientific">Cladophialophora chaetospira</name>
    <dbReference type="NCBI Taxonomy" id="386627"/>
    <lineage>
        <taxon>Eukaryota</taxon>
        <taxon>Fungi</taxon>
        <taxon>Dikarya</taxon>
        <taxon>Ascomycota</taxon>
        <taxon>Pezizomycotina</taxon>
        <taxon>Eurotiomycetes</taxon>
        <taxon>Chaetothyriomycetidae</taxon>
        <taxon>Chaetothyriales</taxon>
        <taxon>Herpotrichiellaceae</taxon>
        <taxon>Cladophialophora</taxon>
    </lineage>
</organism>
<proteinExistence type="predicted"/>
<accession>A0AA38XFD7</accession>
<evidence type="ECO:0000313" key="3">
    <source>
        <dbReference type="Proteomes" id="UP001172673"/>
    </source>
</evidence>
<dbReference type="AlphaFoldDB" id="A0AA38XFD7"/>
<feature type="compositionally biased region" description="Polar residues" evidence="1">
    <location>
        <begin position="82"/>
        <end position="97"/>
    </location>
</feature>
<name>A0AA38XFD7_9EURO</name>
<feature type="compositionally biased region" description="Polar residues" evidence="1">
    <location>
        <begin position="55"/>
        <end position="69"/>
    </location>
</feature>
<evidence type="ECO:0000256" key="1">
    <source>
        <dbReference type="SAM" id="MobiDB-lite"/>
    </source>
</evidence>
<reference evidence="2" key="1">
    <citation type="submission" date="2022-10" db="EMBL/GenBank/DDBJ databases">
        <title>Culturing micro-colonial fungi from biological soil crusts in the Mojave desert and describing Neophaeococcomyces mojavensis, and introducing the new genera and species Taxawa tesnikishii.</title>
        <authorList>
            <person name="Kurbessoian T."/>
            <person name="Stajich J.E."/>
        </authorList>
    </citation>
    <scope>NUCLEOTIDE SEQUENCE</scope>
    <source>
        <strain evidence="2">TK_41</strain>
    </source>
</reference>